<proteinExistence type="predicted"/>
<keyword evidence="3 5" id="KW-1133">Transmembrane helix</keyword>
<sequence length="206" mass="23540">MNKRKQWLSLYTMFHPMKGYELVKWDRSGSFIESACILLALFLYIVSERQVTGFIFNGNNADDINVPVIFLVTIGTFLLWFVSNMAVCSFMDGEGKSREVWIASTYALIPYVLIGFIEIVLSNLFSIEASPFLLILRFAAIAWSILLLAVGMYTVHQYSLKQTLANLSLTVAGIAIITFLLILVYSLFQQVFVFLFTVYNEIMFRM</sequence>
<keyword evidence="8" id="KW-1185">Reference proteome</keyword>
<evidence type="ECO:0000256" key="3">
    <source>
        <dbReference type="ARBA" id="ARBA00022989"/>
    </source>
</evidence>
<feature type="transmembrane region" description="Helical" evidence="5">
    <location>
        <begin position="28"/>
        <end position="46"/>
    </location>
</feature>
<dbReference type="GO" id="GO:0016020">
    <property type="term" value="C:membrane"/>
    <property type="evidence" value="ECO:0007669"/>
    <property type="project" value="UniProtKB-SubCell"/>
</dbReference>
<feature type="transmembrane region" description="Helical" evidence="5">
    <location>
        <begin position="167"/>
        <end position="188"/>
    </location>
</feature>
<evidence type="ECO:0000313" key="8">
    <source>
        <dbReference type="Proteomes" id="UP000256304"/>
    </source>
</evidence>
<evidence type="ECO:0000256" key="5">
    <source>
        <dbReference type="SAM" id="Phobius"/>
    </source>
</evidence>
<organism evidence="7 8">
    <name type="scientific">Paenibacillus taihuensis</name>
    <dbReference type="NCBI Taxonomy" id="1156355"/>
    <lineage>
        <taxon>Bacteria</taxon>
        <taxon>Bacillati</taxon>
        <taxon>Bacillota</taxon>
        <taxon>Bacilli</taxon>
        <taxon>Bacillales</taxon>
        <taxon>Paenibacillaceae</taxon>
        <taxon>Paenibacillus</taxon>
    </lineage>
</organism>
<dbReference type="InterPro" id="IPR006977">
    <property type="entry name" value="Yip1_dom"/>
</dbReference>
<comment type="caution">
    <text evidence="7">The sequence shown here is derived from an EMBL/GenBank/DDBJ whole genome shotgun (WGS) entry which is preliminary data.</text>
</comment>
<keyword evidence="4 5" id="KW-0472">Membrane</keyword>
<feature type="transmembrane region" description="Helical" evidence="5">
    <location>
        <begin position="133"/>
        <end position="155"/>
    </location>
</feature>
<evidence type="ECO:0000256" key="2">
    <source>
        <dbReference type="ARBA" id="ARBA00022692"/>
    </source>
</evidence>
<reference evidence="7 8" key="1">
    <citation type="submission" date="2018-08" db="EMBL/GenBank/DDBJ databases">
        <title>Genomic Encyclopedia of Type Strains, Phase III (KMG-III): the genomes of soil and plant-associated and newly described type strains.</title>
        <authorList>
            <person name="Whitman W."/>
        </authorList>
    </citation>
    <scope>NUCLEOTIDE SEQUENCE [LARGE SCALE GENOMIC DNA]</scope>
    <source>
        <strain evidence="7 8">CGMCC 1.10966</strain>
    </source>
</reference>
<keyword evidence="2 5" id="KW-0812">Transmembrane</keyword>
<evidence type="ECO:0000256" key="1">
    <source>
        <dbReference type="ARBA" id="ARBA00004141"/>
    </source>
</evidence>
<evidence type="ECO:0000259" key="6">
    <source>
        <dbReference type="Pfam" id="PF04893"/>
    </source>
</evidence>
<dbReference type="RefSeq" id="WP_116192533.1">
    <property type="nucleotide sequence ID" value="NZ_QTTN01000059.1"/>
</dbReference>
<feature type="transmembrane region" description="Helical" evidence="5">
    <location>
        <begin position="100"/>
        <end position="121"/>
    </location>
</feature>
<evidence type="ECO:0000313" key="7">
    <source>
        <dbReference type="EMBL" id="REE56449.1"/>
    </source>
</evidence>
<feature type="domain" description="Yip1" evidence="6">
    <location>
        <begin position="12"/>
        <end position="181"/>
    </location>
</feature>
<name>A0A3D9Q0W1_9BACL</name>
<dbReference type="Proteomes" id="UP000256304">
    <property type="component" value="Unassembled WGS sequence"/>
</dbReference>
<dbReference type="OrthoDB" id="359441at2"/>
<comment type="subcellular location">
    <subcellularLocation>
        <location evidence="1">Membrane</location>
        <topology evidence="1">Multi-pass membrane protein</topology>
    </subcellularLocation>
</comment>
<dbReference type="Pfam" id="PF04893">
    <property type="entry name" value="Yip1"/>
    <property type="match status" value="1"/>
</dbReference>
<evidence type="ECO:0000256" key="4">
    <source>
        <dbReference type="ARBA" id="ARBA00023136"/>
    </source>
</evidence>
<protein>
    <submittedName>
        <fullName evidence="7">Yip1-like protein</fullName>
    </submittedName>
</protein>
<gene>
    <name evidence="7" type="ORF">A8990_15911</name>
</gene>
<dbReference type="EMBL" id="QTTN01000059">
    <property type="protein sequence ID" value="REE56449.1"/>
    <property type="molecule type" value="Genomic_DNA"/>
</dbReference>
<accession>A0A3D9Q0W1</accession>
<feature type="transmembrane region" description="Helical" evidence="5">
    <location>
        <begin position="66"/>
        <end position="88"/>
    </location>
</feature>
<dbReference type="AlphaFoldDB" id="A0A3D9Q0W1"/>